<evidence type="ECO:0000313" key="2">
    <source>
        <dbReference type="EMBL" id="KDR76833.1"/>
    </source>
</evidence>
<dbReference type="EMBL" id="KL142378">
    <property type="protein sequence ID" value="KDR76833.1"/>
    <property type="molecule type" value="Genomic_DNA"/>
</dbReference>
<evidence type="ECO:0000256" key="1">
    <source>
        <dbReference type="SAM" id="MobiDB-lite"/>
    </source>
</evidence>
<dbReference type="Proteomes" id="UP000027222">
    <property type="component" value="Unassembled WGS sequence"/>
</dbReference>
<reference evidence="3" key="1">
    <citation type="journal article" date="2014" name="Proc. Natl. Acad. Sci. U.S.A.">
        <title>Extensive sampling of basidiomycete genomes demonstrates inadequacy of the white-rot/brown-rot paradigm for wood decay fungi.</title>
        <authorList>
            <person name="Riley R."/>
            <person name="Salamov A.A."/>
            <person name="Brown D.W."/>
            <person name="Nagy L.G."/>
            <person name="Floudas D."/>
            <person name="Held B.W."/>
            <person name="Levasseur A."/>
            <person name="Lombard V."/>
            <person name="Morin E."/>
            <person name="Otillar R."/>
            <person name="Lindquist E.A."/>
            <person name="Sun H."/>
            <person name="LaButti K.M."/>
            <person name="Schmutz J."/>
            <person name="Jabbour D."/>
            <person name="Luo H."/>
            <person name="Baker S.E."/>
            <person name="Pisabarro A.G."/>
            <person name="Walton J.D."/>
            <person name="Blanchette R.A."/>
            <person name="Henrissat B."/>
            <person name="Martin F."/>
            <person name="Cullen D."/>
            <person name="Hibbett D.S."/>
            <person name="Grigoriev I.V."/>
        </authorList>
    </citation>
    <scope>NUCLEOTIDE SEQUENCE [LARGE SCALE GENOMIC DNA]</scope>
    <source>
        <strain evidence="3">CBS 339.88</strain>
    </source>
</reference>
<gene>
    <name evidence="2" type="ORF">GALMADRAFT_156173</name>
</gene>
<accession>A0A067TCW7</accession>
<feature type="compositionally biased region" description="Basic residues" evidence="1">
    <location>
        <begin position="28"/>
        <end position="39"/>
    </location>
</feature>
<feature type="region of interest" description="Disordered" evidence="1">
    <location>
        <begin position="25"/>
        <end position="78"/>
    </location>
</feature>
<organism evidence="2 3">
    <name type="scientific">Galerina marginata (strain CBS 339.88)</name>
    <dbReference type="NCBI Taxonomy" id="685588"/>
    <lineage>
        <taxon>Eukaryota</taxon>
        <taxon>Fungi</taxon>
        <taxon>Dikarya</taxon>
        <taxon>Basidiomycota</taxon>
        <taxon>Agaricomycotina</taxon>
        <taxon>Agaricomycetes</taxon>
        <taxon>Agaricomycetidae</taxon>
        <taxon>Agaricales</taxon>
        <taxon>Agaricineae</taxon>
        <taxon>Strophariaceae</taxon>
        <taxon>Galerina</taxon>
    </lineage>
</organism>
<feature type="compositionally biased region" description="Polar residues" evidence="1">
    <location>
        <begin position="46"/>
        <end position="68"/>
    </location>
</feature>
<sequence length="189" mass="20839">MPFVHFLEDSAFDLLLARIHPAPAPARPVRKHRRRRSHPRSPSVAFSTHRNVKAQVNPTESTPWTSSRPSHRNSAHPPSLWPSCAPVLLPPAVSQRWSPPHILKSPHGRYDRCWPVYEGAEEQKEVRWDAVLLLALVLELVVSGRRAGGFASWRGGGGGGRGGGNDVVVWRNANTNSSVDRFFVAAGAD</sequence>
<dbReference type="AlphaFoldDB" id="A0A067TCW7"/>
<keyword evidence="3" id="KW-1185">Reference proteome</keyword>
<name>A0A067TCW7_GALM3</name>
<proteinExistence type="predicted"/>
<evidence type="ECO:0000313" key="3">
    <source>
        <dbReference type="Proteomes" id="UP000027222"/>
    </source>
</evidence>
<dbReference type="HOGENOM" id="CLU_1434531_0_0_1"/>
<protein>
    <submittedName>
        <fullName evidence="2">Uncharacterized protein</fullName>
    </submittedName>
</protein>